<feature type="domain" description="HpcH/HpaI aldolase/citrate lyase" evidence="6">
    <location>
        <begin position="1"/>
        <end position="228"/>
    </location>
</feature>
<dbReference type="PANTHER" id="PTHR11105:SF0">
    <property type="entry name" value="CITRAMALYL-COA LYASE, MITOCHONDRIAL"/>
    <property type="match status" value="1"/>
</dbReference>
<dbReference type="EMBL" id="CAJOBC010054847">
    <property type="protein sequence ID" value="CAF4189721.1"/>
    <property type="molecule type" value="Genomic_DNA"/>
</dbReference>
<dbReference type="Proteomes" id="UP000663829">
    <property type="component" value="Unassembled WGS sequence"/>
</dbReference>
<proteinExistence type="predicted"/>
<evidence type="ECO:0000256" key="1">
    <source>
        <dbReference type="ARBA" id="ARBA00001946"/>
    </source>
</evidence>
<dbReference type="EMBL" id="CAJNOQ010014050">
    <property type="protein sequence ID" value="CAF1333723.1"/>
    <property type="molecule type" value="Genomic_DNA"/>
</dbReference>
<evidence type="ECO:0000313" key="7">
    <source>
        <dbReference type="EMBL" id="CAF1333723.1"/>
    </source>
</evidence>
<protein>
    <recommendedName>
        <fullName evidence="6">HpcH/HpaI aldolase/citrate lyase domain-containing protein</fullName>
    </recommendedName>
</protein>
<dbReference type="InterPro" id="IPR040442">
    <property type="entry name" value="Pyrv_kinase-like_dom_sf"/>
</dbReference>
<dbReference type="OrthoDB" id="1773at2759"/>
<keyword evidence="9" id="KW-1185">Reference proteome</keyword>
<feature type="binding site" evidence="5">
    <location>
        <position position="153"/>
    </location>
    <ligand>
        <name>Mg(2+)</name>
        <dbReference type="ChEBI" id="CHEBI:18420"/>
    </ligand>
</feature>
<dbReference type="Proteomes" id="UP000681722">
    <property type="component" value="Unassembled WGS sequence"/>
</dbReference>
<organism evidence="7 9">
    <name type="scientific">Didymodactylos carnosus</name>
    <dbReference type="NCBI Taxonomy" id="1234261"/>
    <lineage>
        <taxon>Eukaryota</taxon>
        <taxon>Metazoa</taxon>
        <taxon>Spiralia</taxon>
        <taxon>Gnathifera</taxon>
        <taxon>Rotifera</taxon>
        <taxon>Eurotatoria</taxon>
        <taxon>Bdelloidea</taxon>
        <taxon>Philodinida</taxon>
        <taxon>Philodinidae</taxon>
        <taxon>Didymodactylos</taxon>
    </lineage>
</organism>
<gene>
    <name evidence="7" type="ORF">GPM918_LOCUS30084</name>
    <name evidence="8" type="ORF">SRO942_LOCUS30691</name>
</gene>
<dbReference type="PANTHER" id="PTHR11105">
    <property type="entry name" value="CITRATE LYASE SUBUNIT BETA-RELATED"/>
    <property type="match status" value="1"/>
</dbReference>
<dbReference type="InterPro" id="IPR015813">
    <property type="entry name" value="Pyrv/PenolPyrv_kinase-like_dom"/>
</dbReference>
<dbReference type="GO" id="GO:0046872">
    <property type="term" value="F:metal ion binding"/>
    <property type="evidence" value="ECO:0007669"/>
    <property type="project" value="UniProtKB-KW"/>
</dbReference>
<feature type="binding site" evidence="4">
    <location>
        <position position="120"/>
    </location>
    <ligand>
        <name>substrate</name>
    </ligand>
</feature>
<dbReference type="AlphaFoldDB" id="A0A815G375"/>
<keyword evidence="3 5" id="KW-0460">Magnesium</keyword>
<dbReference type="PIRSF" id="PIRSF015582">
    <property type="entry name" value="Cit_lyase_B"/>
    <property type="match status" value="1"/>
</dbReference>
<dbReference type="GO" id="GO:0106064">
    <property type="term" value="P:regulation of cobalamin metabolic process"/>
    <property type="evidence" value="ECO:0007669"/>
    <property type="project" value="TreeGrafter"/>
</dbReference>
<accession>A0A815G375</accession>
<dbReference type="InterPro" id="IPR011206">
    <property type="entry name" value="Citrate_lyase_beta/mcl1/mcl2"/>
</dbReference>
<dbReference type="GO" id="GO:0047777">
    <property type="term" value="F:(S)-citramalyl-CoA lyase activity"/>
    <property type="evidence" value="ECO:0007669"/>
    <property type="project" value="TreeGrafter"/>
</dbReference>
<evidence type="ECO:0000256" key="5">
    <source>
        <dbReference type="PIRSR" id="PIRSR015582-2"/>
    </source>
</evidence>
<evidence type="ECO:0000256" key="2">
    <source>
        <dbReference type="ARBA" id="ARBA00022723"/>
    </source>
</evidence>
<keyword evidence="2 5" id="KW-0479">Metal-binding</keyword>
<dbReference type="Gene3D" id="3.20.20.60">
    <property type="entry name" value="Phosphoenolpyruvate-binding domains"/>
    <property type="match status" value="1"/>
</dbReference>
<evidence type="ECO:0000256" key="4">
    <source>
        <dbReference type="PIRSR" id="PIRSR015582-1"/>
    </source>
</evidence>
<evidence type="ECO:0000313" key="9">
    <source>
        <dbReference type="Proteomes" id="UP000663829"/>
    </source>
</evidence>
<evidence type="ECO:0000259" key="6">
    <source>
        <dbReference type="Pfam" id="PF03328"/>
    </source>
</evidence>
<evidence type="ECO:0000256" key="3">
    <source>
        <dbReference type="ARBA" id="ARBA00022842"/>
    </source>
</evidence>
<sequence>MYVPGHDQHKLAKILTLQTKSDCIIIDCEDAVTDLMKDTARKNTRQFLRENYSKLQQREICLRINSVQSKYIQADIDYLLNEPVDCLFLPKVENVDDIKWLADTMKKRNVTPMNLAIYCESARSLFNLRDILTEAHKYENLLSPQAVVFGSDDFSGNLFLSSADVGIERTRDASELLYARQKLVTTCKLYKIQAIDMVYIDYNDLDGLKEQSLQGARMGFTGKQVIHPKQVPIVQQAFTPSAERIKWAQKLIASFEEHQKAGQGAFTFEGLMIDRPLLLQAQYILELSKAKQ</sequence>
<dbReference type="InterPro" id="IPR005000">
    <property type="entry name" value="Aldolase/citrate-lyase_domain"/>
</dbReference>
<comment type="cofactor">
    <cofactor evidence="1">
        <name>Mg(2+)</name>
        <dbReference type="ChEBI" id="CHEBI:18420"/>
    </cofactor>
</comment>
<feature type="binding site" evidence="5">
    <location>
        <position position="120"/>
    </location>
    <ligand>
        <name>Mg(2+)</name>
        <dbReference type="ChEBI" id="CHEBI:18420"/>
    </ligand>
</feature>
<evidence type="ECO:0000313" key="8">
    <source>
        <dbReference type="EMBL" id="CAF4189721.1"/>
    </source>
</evidence>
<reference evidence="7" key="1">
    <citation type="submission" date="2021-02" db="EMBL/GenBank/DDBJ databases">
        <authorList>
            <person name="Nowell W R."/>
        </authorList>
    </citation>
    <scope>NUCLEOTIDE SEQUENCE</scope>
</reference>
<dbReference type="InterPro" id="IPR040186">
    <property type="entry name" value="Citramalyl-CoA_lyase"/>
</dbReference>
<dbReference type="SUPFAM" id="SSF51621">
    <property type="entry name" value="Phosphoenolpyruvate/pyruvate domain"/>
    <property type="match status" value="1"/>
</dbReference>
<dbReference type="Pfam" id="PF03328">
    <property type="entry name" value="HpcH_HpaI"/>
    <property type="match status" value="1"/>
</dbReference>
<feature type="binding site" evidence="4">
    <location>
        <position position="63"/>
    </location>
    <ligand>
        <name>substrate</name>
    </ligand>
</feature>
<comment type="caution">
    <text evidence="7">The sequence shown here is derived from an EMBL/GenBank/DDBJ whole genome shotgun (WGS) entry which is preliminary data.</text>
</comment>
<name>A0A815G375_9BILA</name>